<dbReference type="Proteomes" id="UP000636800">
    <property type="component" value="Chromosome 3"/>
</dbReference>
<evidence type="ECO:0000313" key="4">
    <source>
        <dbReference type="Proteomes" id="UP000639772"/>
    </source>
</evidence>
<keyword evidence="3" id="KW-1185">Reference proteome</keyword>
<dbReference type="AlphaFoldDB" id="A0A835RER4"/>
<dbReference type="EMBL" id="JADCNM010000003">
    <property type="protein sequence ID" value="KAG0489769.1"/>
    <property type="molecule type" value="Genomic_DNA"/>
</dbReference>
<accession>A0A835RER4</accession>
<reference evidence="3 4" key="1">
    <citation type="journal article" date="2020" name="Nat. Food">
        <title>A phased Vanilla planifolia genome enables genetic improvement of flavour and production.</title>
        <authorList>
            <person name="Hasing T."/>
            <person name="Tang H."/>
            <person name="Brym M."/>
            <person name="Khazi F."/>
            <person name="Huang T."/>
            <person name="Chambers A.H."/>
        </authorList>
    </citation>
    <scope>NUCLEOTIDE SEQUENCE [LARGE SCALE GENOMIC DNA]</scope>
    <source>
        <tissue evidence="2">Leaf</tissue>
    </source>
</reference>
<proteinExistence type="predicted"/>
<protein>
    <submittedName>
        <fullName evidence="2">Uncharacterized protein</fullName>
    </submittedName>
</protein>
<evidence type="ECO:0000313" key="3">
    <source>
        <dbReference type="Proteomes" id="UP000636800"/>
    </source>
</evidence>
<dbReference type="Proteomes" id="UP000639772">
    <property type="component" value="Chromosome 3"/>
</dbReference>
<organism evidence="2 4">
    <name type="scientific">Vanilla planifolia</name>
    <name type="common">Vanilla</name>
    <dbReference type="NCBI Taxonomy" id="51239"/>
    <lineage>
        <taxon>Eukaryota</taxon>
        <taxon>Viridiplantae</taxon>
        <taxon>Streptophyta</taxon>
        <taxon>Embryophyta</taxon>
        <taxon>Tracheophyta</taxon>
        <taxon>Spermatophyta</taxon>
        <taxon>Magnoliopsida</taxon>
        <taxon>Liliopsida</taxon>
        <taxon>Asparagales</taxon>
        <taxon>Orchidaceae</taxon>
        <taxon>Vanilloideae</taxon>
        <taxon>Vanilleae</taxon>
        <taxon>Vanilla</taxon>
    </lineage>
</organism>
<comment type="caution">
    <text evidence="2">The sequence shown here is derived from an EMBL/GenBank/DDBJ whole genome shotgun (WGS) entry which is preliminary data.</text>
</comment>
<name>A0A835RER4_VANPL</name>
<dbReference type="EMBL" id="JADCNL010000003">
    <property type="protein sequence ID" value="KAG0488088.1"/>
    <property type="molecule type" value="Genomic_DNA"/>
</dbReference>
<evidence type="ECO:0000313" key="2">
    <source>
        <dbReference type="EMBL" id="KAG0489769.1"/>
    </source>
</evidence>
<sequence>MGIEKRRKDSCKVVAEALGDGEEQRKQIAGRQEIKKRIKGVREGYGQRLLWACGSLVGWGFGGEQEIGAEIGRKVEAASRINDF</sequence>
<gene>
    <name evidence="2" type="ORF">HPP92_006632</name>
    <name evidence="1" type="ORF">HPP92_006899</name>
</gene>
<evidence type="ECO:0000313" key="1">
    <source>
        <dbReference type="EMBL" id="KAG0488088.1"/>
    </source>
</evidence>